<dbReference type="InterPro" id="IPR011011">
    <property type="entry name" value="Znf_FYVE_PHD"/>
</dbReference>
<feature type="compositionally biased region" description="Basic and acidic residues" evidence="5">
    <location>
        <begin position="465"/>
        <end position="477"/>
    </location>
</feature>
<feature type="domain" description="PHD-type" evidence="6">
    <location>
        <begin position="697"/>
        <end position="749"/>
    </location>
</feature>
<evidence type="ECO:0000256" key="2">
    <source>
        <dbReference type="ARBA" id="ARBA00022771"/>
    </source>
</evidence>
<sequence>MSGSGVRRESPIGACGDMPEEERNAVATAARACSRAYLKAASAKLSDDAKGSHDSKLATFLDGLTNALITGLNDKALADELDWPIQPPSISESEVREVCKLAASVVRKQAYGLRLSALRGAIVHAMRAGQIREIAETYFIEHGSQILAEVLTLVQEASDEASSGSRGNQSRYQLPTSANLPAESETRAKKRLFYESVVEKMEKMKSEDESFGRKPLATRLGEIYKIDRHGSPSSEAFVRKFKRLHEKLGEHQTGQQDTSPPKRKNSARDEEQTTANDGEIEHSVAGTRMACDVLVNGFAKPPQNEPAVKRGKIETVQGQNVTRRRNPPKPKTQNLKPKPKPQTQNPKLYSDSWSSLFKIETVEGQIVKRRRWDDLWSSYEDKAMQEIMGSDDYQAERTLLQRAKFVHRHFEKRYPGERTEQAIVNRLRKLGRFVNRLRKLEQEKTPESENMDVECTAESEETDADEKSHDDKEHCSAYEEEDEEDAADDGEKDEVDDEDEDVNEEEEKDAKRRTEPQTRTEAVTDERRIGDGRLGPRGFKEDDTVYVRGVCNLFHGGKERLNGYRLETSFLPGYVTPRRLKHGNFSAPAKWKGVVTGYSSTRNEYEVCVDGYYLVGNDGKRWFKSDDIFCSEDVDVSELKKLYATHVKQGKRNVVFEKTLDMDATELGHKPTKYDVYYAPLFVEGSAETDEPTKYFHSLCGVCNMDMPDCFDEPMVCDNECGAHAHAACLGLAEGLPSGDWFCPPCELSKSIKPKCVVCATSDGYLANSPEIGSSTPDSNNKGGTFVHPACARMYCDIFDFVSTEVIGSSSDSSFFEHRFFHDAKRLSLIKEKENALECELCHRREGIVASCDNVKGAKEKCGRKFHAMCAINRKDYLVSQAREHRRDFETYGAITCRCSGCFENPFVEGNL</sequence>
<feature type="region of interest" description="Disordered" evidence="5">
    <location>
        <begin position="301"/>
        <end position="348"/>
    </location>
</feature>
<feature type="compositionally biased region" description="Polar residues" evidence="5">
    <location>
        <begin position="160"/>
        <end position="179"/>
    </location>
</feature>
<feature type="compositionally biased region" description="Basic and acidic residues" evidence="5">
    <location>
        <begin position="508"/>
        <end position="531"/>
    </location>
</feature>
<keyword evidence="2 4" id="KW-0863">Zinc-finger</keyword>
<feature type="compositionally biased region" description="Acidic residues" evidence="5">
    <location>
        <begin position="449"/>
        <end position="464"/>
    </location>
</feature>
<dbReference type="SMART" id="SM00249">
    <property type="entry name" value="PHD"/>
    <property type="match status" value="1"/>
</dbReference>
<accession>A0A7R9XSW2</accession>
<gene>
    <name evidence="7" type="ORF">OLUC0939_LOCUS5577</name>
</gene>
<evidence type="ECO:0000256" key="1">
    <source>
        <dbReference type="ARBA" id="ARBA00022723"/>
    </source>
</evidence>
<dbReference type="InterPro" id="IPR019787">
    <property type="entry name" value="Znf_PHD-finger"/>
</dbReference>
<evidence type="ECO:0000256" key="3">
    <source>
        <dbReference type="ARBA" id="ARBA00022833"/>
    </source>
</evidence>
<protein>
    <recommendedName>
        <fullName evidence="6">PHD-type domain-containing protein</fullName>
    </recommendedName>
</protein>
<name>A0A7R9XSW2_9CHLO</name>
<keyword evidence="1" id="KW-0479">Metal-binding</keyword>
<evidence type="ECO:0000259" key="6">
    <source>
        <dbReference type="PROSITE" id="PS50016"/>
    </source>
</evidence>
<feature type="compositionally biased region" description="Low complexity" evidence="5">
    <location>
        <begin position="331"/>
        <end position="348"/>
    </location>
</feature>
<evidence type="ECO:0000313" key="7">
    <source>
        <dbReference type="EMBL" id="CAD8224837.1"/>
    </source>
</evidence>
<proteinExistence type="predicted"/>
<dbReference type="EMBL" id="HBDX01006511">
    <property type="protein sequence ID" value="CAD8224837.1"/>
    <property type="molecule type" value="Transcribed_RNA"/>
</dbReference>
<dbReference type="GO" id="GO:0008270">
    <property type="term" value="F:zinc ion binding"/>
    <property type="evidence" value="ECO:0007669"/>
    <property type="project" value="UniProtKB-KW"/>
</dbReference>
<dbReference type="InterPro" id="IPR013083">
    <property type="entry name" value="Znf_RING/FYVE/PHD"/>
</dbReference>
<feature type="region of interest" description="Disordered" evidence="5">
    <location>
        <begin position="160"/>
        <end position="184"/>
    </location>
</feature>
<dbReference type="AlphaFoldDB" id="A0A7R9XSW2"/>
<evidence type="ECO:0000256" key="4">
    <source>
        <dbReference type="PROSITE-ProRule" id="PRU00146"/>
    </source>
</evidence>
<dbReference type="InterPro" id="IPR001965">
    <property type="entry name" value="Znf_PHD"/>
</dbReference>
<feature type="region of interest" description="Disordered" evidence="5">
    <location>
        <begin position="248"/>
        <end position="284"/>
    </location>
</feature>
<reference evidence="7" key="1">
    <citation type="submission" date="2021-01" db="EMBL/GenBank/DDBJ databases">
        <authorList>
            <person name="Corre E."/>
            <person name="Pelletier E."/>
            <person name="Niang G."/>
            <person name="Scheremetjew M."/>
            <person name="Finn R."/>
            <person name="Kale V."/>
            <person name="Holt S."/>
            <person name="Cochrane G."/>
            <person name="Meng A."/>
            <person name="Brown T."/>
            <person name="Cohen L."/>
        </authorList>
    </citation>
    <scope>NUCLEOTIDE SEQUENCE</scope>
    <source>
        <strain evidence="7">Clade-A-BCC118000</strain>
    </source>
</reference>
<organism evidence="7">
    <name type="scientific">Ostreococcus sp. 'lucimarinus'</name>
    <dbReference type="NCBI Taxonomy" id="242159"/>
    <lineage>
        <taxon>Eukaryota</taxon>
        <taxon>Viridiplantae</taxon>
        <taxon>Chlorophyta</taxon>
        <taxon>Mamiellophyceae</taxon>
        <taxon>Mamiellales</taxon>
        <taxon>Bathycoccaceae</taxon>
        <taxon>Ostreococcus</taxon>
    </lineage>
</organism>
<dbReference type="Gene3D" id="3.30.40.10">
    <property type="entry name" value="Zinc/RING finger domain, C3HC4 (zinc finger)"/>
    <property type="match status" value="2"/>
</dbReference>
<feature type="compositionally biased region" description="Acidic residues" evidence="5">
    <location>
        <begin position="478"/>
        <end position="507"/>
    </location>
</feature>
<dbReference type="PROSITE" id="PS50016">
    <property type="entry name" value="ZF_PHD_2"/>
    <property type="match status" value="1"/>
</dbReference>
<evidence type="ECO:0000256" key="5">
    <source>
        <dbReference type="SAM" id="MobiDB-lite"/>
    </source>
</evidence>
<dbReference type="SUPFAM" id="SSF57903">
    <property type="entry name" value="FYVE/PHD zinc finger"/>
    <property type="match status" value="1"/>
</dbReference>
<feature type="region of interest" description="Disordered" evidence="5">
    <location>
        <begin position="441"/>
        <end position="536"/>
    </location>
</feature>
<keyword evidence="3" id="KW-0862">Zinc</keyword>